<accession>A0A8S1SA27</accession>
<evidence type="ECO:0000313" key="3">
    <source>
        <dbReference type="EMBL" id="CAD8137126.1"/>
    </source>
</evidence>
<organism evidence="3 4">
    <name type="scientific">Paramecium pentaurelia</name>
    <dbReference type="NCBI Taxonomy" id="43138"/>
    <lineage>
        <taxon>Eukaryota</taxon>
        <taxon>Sar</taxon>
        <taxon>Alveolata</taxon>
        <taxon>Ciliophora</taxon>
        <taxon>Intramacronucleata</taxon>
        <taxon>Oligohymenophorea</taxon>
        <taxon>Peniculida</taxon>
        <taxon>Parameciidae</taxon>
        <taxon>Paramecium</taxon>
    </lineage>
</organism>
<evidence type="ECO:0000256" key="2">
    <source>
        <dbReference type="ARBA" id="ARBA00022801"/>
    </source>
</evidence>
<keyword evidence="2" id="KW-0378">Hydrolase</keyword>
<dbReference type="GO" id="GO:0046872">
    <property type="term" value="F:metal ion binding"/>
    <property type="evidence" value="ECO:0007669"/>
    <property type="project" value="UniProtKB-KW"/>
</dbReference>
<comment type="caution">
    <text evidence="3">The sequence shown here is derived from an EMBL/GenBank/DDBJ whole genome shotgun (WGS) entry which is preliminary data.</text>
</comment>
<dbReference type="InterPro" id="IPR039461">
    <property type="entry name" value="Peptidase_M49"/>
</dbReference>
<dbReference type="Pfam" id="PF03571">
    <property type="entry name" value="Peptidase_M49"/>
    <property type="match status" value="1"/>
</dbReference>
<dbReference type="OrthoDB" id="4694525at2759"/>
<gene>
    <name evidence="3" type="ORF">PPENT_87.1.T0050516</name>
</gene>
<dbReference type="GO" id="GO:0016787">
    <property type="term" value="F:hydrolase activity"/>
    <property type="evidence" value="ECO:0007669"/>
    <property type="project" value="UniProtKB-KW"/>
</dbReference>
<keyword evidence="1" id="KW-0479">Metal-binding</keyword>
<dbReference type="Proteomes" id="UP000689195">
    <property type="component" value="Unassembled WGS sequence"/>
</dbReference>
<proteinExistence type="predicted"/>
<name>A0A8S1SA27_9CILI</name>
<dbReference type="AlphaFoldDB" id="A0A8S1SA27"/>
<sequence>MKFFKKFTQIVQQFLQLRDIVLTHKQPRNIEVQSDVQSNKGQVKSVIFSESHLGVTQSHIFHYQNDIEDVKQEFLDRQQYFKN</sequence>
<evidence type="ECO:0000313" key="4">
    <source>
        <dbReference type="Proteomes" id="UP000689195"/>
    </source>
</evidence>
<keyword evidence="4" id="KW-1185">Reference proteome</keyword>
<protein>
    <submittedName>
        <fullName evidence="3">Uncharacterized protein</fullName>
    </submittedName>
</protein>
<dbReference type="EMBL" id="CAJJDO010000005">
    <property type="protein sequence ID" value="CAD8137126.1"/>
    <property type="molecule type" value="Genomic_DNA"/>
</dbReference>
<evidence type="ECO:0000256" key="1">
    <source>
        <dbReference type="ARBA" id="ARBA00022723"/>
    </source>
</evidence>
<reference evidence="3" key="1">
    <citation type="submission" date="2021-01" db="EMBL/GenBank/DDBJ databases">
        <authorList>
            <consortium name="Genoscope - CEA"/>
            <person name="William W."/>
        </authorList>
    </citation>
    <scope>NUCLEOTIDE SEQUENCE</scope>
</reference>